<dbReference type="GO" id="GO:0003676">
    <property type="term" value="F:nucleic acid binding"/>
    <property type="evidence" value="ECO:0007669"/>
    <property type="project" value="InterPro"/>
</dbReference>
<dbReference type="EMBL" id="HG316455">
    <property type="protein sequence ID" value="CDF88698.1"/>
    <property type="molecule type" value="Genomic_DNA"/>
</dbReference>
<feature type="region of interest" description="Disordered" evidence="1">
    <location>
        <begin position="118"/>
        <end position="180"/>
    </location>
</feature>
<organism evidence="2 3">
    <name type="scientific">Zygosaccharomyces bailii (strain CLIB 213 / ATCC 58445 / CBS 680 / BCRC 21525 / NBRC 1098 / NCYC 1416 / NRRL Y-2227)</name>
    <dbReference type="NCBI Taxonomy" id="1333698"/>
    <lineage>
        <taxon>Eukaryota</taxon>
        <taxon>Fungi</taxon>
        <taxon>Dikarya</taxon>
        <taxon>Ascomycota</taxon>
        <taxon>Saccharomycotina</taxon>
        <taxon>Saccharomycetes</taxon>
        <taxon>Saccharomycetales</taxon>
        <taxon>Saccharomycetaceae</taxon>
        <taxon>Zygosaccharomyces</taxon>
    </lineage>
</organism>
<evidence type="ECO:0000313" key="3">
    <source>
        <dbReference type="Proteomes" id="UP000019375"/>
    </source>
</evidence>
<proteinExistence type="predicted"/>
<evidence type="ECO:0000256" key="1">
    <source>
        <dbReference type="SAM" id="MobiDB-lite"/>
    </source>
</evidence>
<evidence type="ECO:0000313" key="2">
    <source>
        <dbReference type="EMBL" id="CDF88698.1"/>
    </source>
</evidence>
<name>A0A8J2T574_ZYGB2</name>
<dbReference type="InterPro" id="IPR035979">
    <property type="entry name" value="RBD_domain_sf"/>
</dbReference>
<reference evidence="3" key="1">
    <citation type="journal article" date="2013" name="Genome Announc.">
        <title>Genome sequence of the food spoilage yeast Zygosaccharomyces bailii CLIB 213(T).</title>
        <authorList>
            <person name="Galeote V."/>
            <person name="Bigey F."/>
            <person name="Devillers H."/>
            <person name="Neuveglise C."/>
            <person name="Dequin S."/>
        </authorList>
    </citation>
    <scope>NUCLEOTIDE SEQUENCE [LARGE SCALE GENOMIC DNA]</scope>
    <source>
        <strain evidence="3">CLIB 213 / ATCC 58445 / CBS 680 / CCRC 21525 / NBRC 1098 / NCYC 1416 / NRRL Y-2227</strain>
    </source>
</reference>
<dbReference type="SUPFAM" id="SSF54928">
    <property type="entry name" value="RNA-binding domain, RBD"/>
    <property type="match status" value="1"/>
</dbReference>
<accession>A0A8J2T574</accession>
<sequence>MSVENALDKIVDEKKYRRRDLRNSLASRIGIEDRHTHNPQEPLKKRLRFVNVPLEVSDYTMEDMVKEFAEPIYTNFYDHKDSRTAVFEFENPAVMEKVVEKFNGTPLGSGNVTVEIFEQERRSDKRRRQRENRPGNHGARGTRGTRGTRGSHYKKQERQEERTTTEEDLNAELEEYMKSS</sequence>
<dbReference type="Gene3D" id="3.30.70.330">
    <property type="match status" value="1"/>
</dbReference>
<keyword evidence="3" id="KW-1185">Reference proteome</keyword>
<dbReference type="InterPro" id="IPR012677">
    <property type="entry name" value="Nucleotide-bd_a/b_plait_sf"/>
</dbReference>
<dbReference type="AlphaFoldDB" id="A0A8J2T574"/>
<feature type="compositionally biased region" description="Basic and acidic residues" evidence="1">
    <location>
        <begin position="154"/>
        <end position="165"/>
    </location>
</feature>
<dbReference type="Proteomes" id="UP000019375">
    <property type="component" value="Unassembled WGS sequence"/>
</dbReference>
<gene>
    <name evidence="2" type="ORF">BN860_16336g</name>
</gene>
<protein>
    <submittedName>
        <fullName evidence="2">BN860_16336g1_1</fullName>
    </submittedName>
</protein>
<dbReference type="OrthoDB" id="1099063at2759"/>